<comment type="caution">
    <text evidence="5">The sequence shown here is derived from an EMBL/GenBank/DDBJ whole genome shotgun (WGS) entry which is preliminary data.</text>
</comment>
<keyword evidence="1" id="KW-1188">Viral release from host cell</keyword>
<feature type="domain" description="Phage tail tape measure protein" evidence="4">
    <location>
        <begin position="120"/>
        <end position="321"/>
    </location>
</feature>
<feature type="transmembrane region" description="Helical" evidence="3">
    <location>
        <begin position="641"/>
        <end position="659"/>
    </location>
</feature>
<name>A0A4Y7RKN2_9FIRM</name>
<dbReference type="OrthoDB" id="1802946at2"/>
<dbReference type="PANTHER" id="PTHR37813:SF1">
    <property type="entry name" value="FELS-2 PROPHAGE PROTEIN"/>
    <property type="match status" value="1"/>
</dbReference>
<organism evidence="5 6">
    <name type="scientific">Pelotomaculum propionicicum</name>
    <dbReference type="NCBI Taxonomy" id="258475"/>
    <lineage>
        <taxon>Bacteria</taxon>
        <taxon>Bacillati</taxon>
        <taxon>Bacillota</taxon>
        <taxon>Clostridia</taxon>
        <taxon>Eubacteriales</taxon>
        <taxon>Desulfotomaculaceae</taxon>
        <taxon>Pelotomaculum</taxon>
    </lineage>
</organism>
<keyword evidence="2" id="KW-0175">Coiled coil</keyword>
<keyword evidence="3" id="KW-1133">Transmembrane helix</keyword>
<evidence type="ECO:0000256" key="1">
    <source>
        <dbReference type="ARBA" id="ARBA00022612"/>
    </source>
</evidence>
<evidence type="ECO:0000256" key="3">
    <source>
        <dbReference type="SAM" id="Phobius"/>
    </source>
</evidence>
<reference evidence="5 6" key="1">
    <citation type="journal article" date="2018" name="Environ. Microbiol.">
        <title>Novel energy conservation strategies and behaviour of Pelotomaculum schinkii driving syntrophic propionate catabolism.</title>
        <authorList>
            <person name="Hidalgo-Ahumada C.A.P."/>
            <person name="Nobu M.K."/>
            <person name="Narihiro T."/>
            <person name="Tamaki H."/>
            <person name="Liu W.T."/>
            <person name="Kamagata Y."/>
            <person name="Stams A.J.M."/>
            <person name="Imachi H."/>
            <person name="Sousa D.Z."/>
        </authorList>
    </citation>
    <scope>NUCLEOTIDE SEQUENCE [LARGE SCALE GENOMIC DNA]</scope>
    <source>
        <strain evidence="5 6">MGP</strain>
    </source>
</reference>
<evidence type="ECO:0000256" key="2">
    <source>
        <dbReference type="SAM" id="Coils"/>
    </source>
</evidence>
<protein>
    <recommendedName>
        <fullName evidence="4">Phage tail tape measure protein domain-containing protein</fullName>
    </recommendedName>
</protein>
<keyword evidence="3" id="KW-0472">Membrane</keyword>
<gene>
    <name evidence="5" type="ORF">Pmgp_03232</name>
</gene>
<keyword evidence="6" id="KW-1185">Reference proteome</keyword>
<dbReference type="NCBIfam" id="TIGR01760">
    <property type="entry name" value="tape_meas_TP901"/>
    <property type="match status" value="1"/>
</dbReference>
<dbReference type="AlphaFoldDB" id="A0A4Y7RKN2"/>
<feature type="transmembrane region" description="Helical" evidence="3">
    <location>
        <begin position="463"/>
        <end position="485"/>
    </location>
</feature>
<dbReference type="EMBL" id="QFFZ01000052">
    <property type="protein sequence ID" value="TEB09300.1"/>
    <property type="molecule type" value="Genomic_DNA"/>
</dbReference>
<feature type="coiled-coil region" evidence="2">
    <location>
        <begin position="22"/>
        <end position="129"/>
    </location>
</feature>
<accession>A0A4Y7RKN2</accession>
<dbReference type="InterPro" id="IPR010090">
    <property type="entry name" value="Phage_tape_meas"/>
</dbReference>
<keyword evidence="3" id="KW-0812">Transmembrane</keyword>
<evidence type="ECO:0000259" key="4">
    <source>
        <dbReference type="Pfam" id="PF10145"/>
    </source>
</evidence>
<proteinExistence type="predicted"/>
<evidence type="ECO:0000313" key="5">
    <source>
        <dbReference type="EMBL" id="TEB09300.1"/>
    </source>
</evidence>
<evidence type="ECO:0000313" key="6">
    <source>
        <dbReference type="Proteomes" id="UP000297597"/>
    </source>
</evidence>
<sequence length="861" mass="93473">MANTSLKVALVLTAVSNIAPVLQQAQRNMASFNQSIKQQQNDFEQYNKKVKQAEEQIKSFQKIQAVGAGHAQGGLMMLAPVEEAARQAAKFEGAMKKVEVANFDAAVPLEEQQRMMEELRAQATKLGAETVFSNLEAAQAQNMLLRNGMEYIDVMNGGAQASLYLAQTAEIAPSMAANAISQITNMYQLQGDQLMFVADQMNRAANASSAGVQNIMQDLQAAGMSAHTLGLKVKDTAMMLGVLHNMGLGDASGTYLNDMLINLDKGTQKAQKALQNMGWLEGATIKYTSSGTAKIIGGENALFNEKGEIKSAEELVKRLRSVLFENSDLKPEDLRDASGQILPEERINELMQAKNKLEAIQNLKDVFGIQGMRAAIALATPGKGSYEDMVAKAERAKSIQDQVLEWQGTLIGKVESLKGSWETLMSESGSPLVKEIKNNVQWLIDMTNKVTAFANTHPLVTKWVLKVLGCFAVGRIAIGGFMWMFGGLGSFIVKSAGHIGSFTRYARGFFDAFKYFRQGAGIFRSLWSAVSFGYPIFMRVGAIFGRMGQLGLKAFQLIERAGDATFGRISLVIQSAAARIGPFLTKMGLSALGGFQKLGGLFLNGIRLAGQFGGSLLRLGAQALLTAARIGASWLIALGPIGWIILGVSAIITAAIVAWKTNFLGFRDWLTGAWETVKEKAGAAWEWIKTTAIQCWDDVVGKVQGAIEWFKEAWNWIKGVFHLSSKKPGEDIEAGDVPAYARGGFIRYPHLGLVGEAGPEAIIPLGSYYRGQAMRLYRQVGTMLGVRPYAAGGIVLSSGYEPPVARMLTVYQDNRKYNIYISNPNPAAAAREVAKVTGGMDKYTRSRDPRLQGSDLDLAIA</sequence>
<dbReference type="Proteomes" id="UP000297597">
    <property type="component" value="Unassembled WGS sequence"/>
</dbReference>
<dbReference type="PANTHER" id="PTHR37813">
    <property type="entry name" value="FELS-2 PROPHAGE PROTEIN"/>
    <property type="match status" value="1"/>
</dbReference>
<dbReference type="Pfam" id="PF10145">
    <property type="entry name" value="PhageMin_Tail"/>
    <property type="match status" value="1"/>
</dbReference>
<dbReference type="RefSeq" id="WP_134215208.1">
    <property type="nucleotide sequence ID" value="NZ_QFFZ01000052.1"/>
</dbReference>